<dbReference type="EMBL" id="FPJG01000006">
    <property type="protein sequence ID" value="SFW72895.1"/>
    <property type="molecule type" value="Genomic_DNA"/>
</dbReference>
<dbReference type="InterPro" id="IPR000073">
    <property type="entry name" value="AB_hydrolase_1"/>
</dbReference>
<dbReference type="RefSeq" id="WP_245805001.1">
    <property type="nucleotide sequence ID" value="NZ_FPJG01000006.1"/>
</dbReference>
<dbReference type="Proteomes" id="UP000182740">
    <property type="component" value="Unassembled WGS sequence"/>
</dbReference>
<name>A0A1K1RL53_9PSEU</name>
<dbReference type="Pfam" id="PF00561">
    <property type="entry name" value="Abhydrolase_1"/>
    <property type="match status" value="1"/>
</dbReference>
<dbReference type="GO" id="GO:0003824">
    <property type="term" value="F:catalytic activity"/>
    <property type="evidence" value="ECO:0007669"/>
    <property type="project" value="InterPro"/>
</dbReference>
<dbReference type="STRING" id="546364.SAMN04489730_3521"/>
<evidence type="ECO:0000259" key="1">
    <source>
        <dbReference type="Pfam" id="PF00561"/>
    </source>
</evidence>
<dbReference type="SUPFAM" id="SSF53474">
    <property type="entry name" value="alpha/beta-Hydrolases"/>
    <property type="match status" value="1"/>
</dbReference>
<reference evidence="3" key="1">
    <citation type="submission" date="2016-11" db="EMBL/GenBank/DDBJ databases">
        <authorList>
            <person name="Varghese N."/>
            <person name="Submissions S."/>
        </authorList>
    </citation>
    <scope>NUCLEOTIDE SEQUENCE [LARGE SCALE GENOMIC DNA]</scope>
    <source>
        <strain evidence="3">DSM 44671</strain>
    </source>
</reference>
<evidence type="ECO:0000313" key="3">
    <source>
        <dbReference type="Proteomes" id="UP000182740"/>
    </source>
</evidence>
<dbReference type="PRINTS" id="PR00111">
    <property type="entry name" value="ABHYDROLASE"/>
</dbReference>
<dbReference type="AlphaFoldDB" id="A0A1K1RL53"/>
<keyword evidence="3" id="KW-1185">Reference proteome</keyword>
<evidence type="ECO:0000313" key="2">
    <source>
        <dbReference type="EMBL" id="SFW72895.1"/>
    </source>
</evidence>
<proteinExistence type="predicted"/>
<dbReference type="PANTHER" id="PTHR43798:SF24">
    <property type="entry name" value="CIS-3-ALKYL-4-ALKYLOXETAN-2-ONE DECARBOXYLASE"/>
    <property type="match status" value="1"/>
</dbReference>
<feature type="domain" description="AB hydrolase-1" evidence="1">
    <location>
        <begin position="18"/>
        <end position="131"/>
    </location>
</feature>
<dbReference type="PRINTS" id="PR00412">
    <property type="entry name" value="EPOXHYDRLASE"/>
</dbReference>
<protein>
    <submittedName>
        <fullName evidence="2">Haloalkane dehalogenase</fullName>
    </submittedName>
</protein>
<organism evidence="2 3">
    <name type="scientific">Amycolatopsis australiensis</name>
    <dbReference type="NCBI Taxonomy" id="546364"/>
    <lineage>
        <taxon>Bacteria</taxon>
        <taxon>Bacillati</taxon>
        <taxon>Actinomycetota</taxon>
        <taxon>Actinomycetes</taxon>
        <taxon>Pseudonocardiales</taxon>
        <taxon>Pseudonocardiaceae</taxon>
        <taxon>Amycolatopsis</taxon>
    </lineage>
</organism>
<accession>A0A1K1RL53</accession>
<dbReference type="GO" id="GO:0016020">
    <property type="term" value="C:membrane"/>
    <property type="evidence" value="ECO:0007669"/>
    <property type="project" value="TreeGrafter"/>
</dbReference>
<dbReference type="InterPro" id="IPR050266">
    <property type="entry name" value="AB_hydrolase_sf"/>
</dbReference>
<dbReference type="InterPro" id="IPR029058">
    <property type="entry name" value="AB_hydrolase_fold"/>
</dbReference>
<dbReference type="InterPro" id="IPR000639">
    <property type="entry name" value="Epox_hydrolase-like"/>
</dbReference>
<dbReference type="PANTHER" id="PTHR43798">
    <property type="entry name" value="MONOACYLGLYCEROL LIPASE"/>
    <property type="match status" value="1"/>
</dbReference>
<dbReference type="Gene3D" id="3.40.50.1820">
    <property type="entry name" value="alpha/beta hydrolase"/>
    <property type="match status" value="1"/>
</dbReference>
<gene>
    <name evidence="2" type="ORF">SAMN04489730_3521</name>
</gene>
<sequence>MKVLGSTMSYVDTGSGAPIVFLHGNPTSSRLWRNVLPSLPGRRLAPDLIGMGGSGRPPIEYSFADHARYLDAWFDALELSDVVLVGHDWGGALAADWASRHPGRVRGLAFTEAVLKPMTWEEFPPAGAELFRALKTPGVGESMMTEFLAGLPPEYAAMYPTPESRIPLLRWARSMPLGGSPSPVVSRIEAFDGWLAATPEVPKLLITFEPGYSTMLTPPMIEWLSGTFASLEVVHHAVVAGHHTPEEQPELIAATLASWLSRVRPGEAVPA</sequence>